<proteinExistence type="predicted"/>
<evidence type="ECO:0008006" key="3">
    <source>
        <dbReference type="Google" id="ProtNLM"/>
    </source>
</evidence>
<dbReference type="Proteomes" id="UP001149719">
    <property type="component" value="Unassembled WGS sequence"/>
</dbReference>
<dbReference type="RefSeq" id="WP_269124290.1">
    <property type="nucleotide sequence ID" value="NZ_JAPUBN010000013.1"/>
</dbReference>
<gene>
    <name evidence="1" type="ORF">O1D97_07365</name>
</gene>
<accession>A0ABT4JSV6</accession>
<organism evidence="1 2">
    <name type="scientific">Marinomonas phaeophyticola</name>
    <dbReference type="NCBI Taxonomy" id="3004091"/>
    <lineage>
        <taxon>Bacteria</taxon>
        <taxon>Pseudomonadati</taxon>
        <taxon>Pseudomonadota</taxon>
        <taxon>Gammaproteobacteria</taxon>
        <taxon>Oceanospirillales</taxon>
        <taxon>Oceanospirillaceae</taxon>
        <taxon>Marinomonas</taxon>
    </lineage>
</organism>
<comment type="caution">
    <text evidence="1">The sequence shown here is derived from an EMBL/GenBank/DDBJ whole genome shotgun (WGS) entry which is preliminary data.</text>
</comment>
<evidence type="ECO:0000313" key="1">
    <source>
        <dbReference type="EMBL" id="MCZ2721476.1"/>
    </source>
</evidence>
<name>A0ABT4JSV6_9GAMM</name>
<evidence type="ECO:0000313" key="2">
    <source>
        <dbReference type="Proteomes" id="UP001149719"/>
    </source>
</evidence>
<keyword evidence="2" id="KW-1185">Reference proteome</keyword>
<reference evidence="1" key="1">
    <citation type="submission" date="2022-12" db="EMBL/GenBank/DDBJ databases">
        <title>Marinomonas 15G1-11 sp. nov, isolated from marine algae.</title>
        <authorList>
            <person name="Butt M."/>
            <person name="Choi D.G."/>
            <person name="Kim J.M."/>
            <person name="Lee J.K."/>
            <person name="Baek J.H."/>
            <person name="Jeon C.O."/>
        </authorList>
    </citation>
    <scope>NUCLEOTIDE SEQUENCE</scope>
    <source>
        <strain evidence="1">15G1-11</strain>
    </source>
</reference>
<protein>
    <recommendedName>
        <fullName evidence="3">DUF4258 domain-containing protein</fullName>
    </recommendedName>
</protein>
<sequence length="116" mass="13826">MNSKNIAEQYLDEMLEAEATLNYDLFIHRFEERDVINFGASKFKKDMHLIREDLGHYQDRAFLGEIKGISDPDHPERHPNGKRYIWKGIFDKNEVFMIVGIHEREGVCYVNEFIYK</sequence>
<dbReference type="EMBL" id="JAPUBN010000013">
    <property type="protein sequence ID" value="MCZ2721476.1"/>
    <property type="molecule type" value="Genomic_DNA"/>
</dbReference>